<evidence type="ECO:0000313" key="2">
    <source>
        <dbReference type="EMBL" id="MBT1709954.1"/>
    </source>
</evidence>
<dbReference type="SUPFAM" id="SSF160631">
    <property type="entry name" value="SMI1/KNR4-like"/>
    <property type="match status" value="1"/>
</dbReference>
<dbReference type="InterPro" id="IPR037883">
    <property type="entry name" value="Knr4/Smi1-like_sf"/>
</dbReference>
<dbReference type="RefSeq" id="WP_254085534.1">
    <property type="nucleotide sequence ID" value="NZ_JAHESE010000018.1"/>
</dbReference>
<feature type="domain" description="Knr4/Smi1-like" evidence="1">
    <location>
        <begin position="17"/>
        <end position="136"/>
    </location>
</feature>
<evidence type="ECO:0000259" key="1">
    <source>
        <dbReference type="SMART" id="SM00860"/>
    </source>
</evidence>
<organism evidence="2 3">
    <name type="scientific">Dawidia cretensis</name>
    <dbReference type="NCBI Taxonomy" id="2782350"/>
    <lineage>
        <taxon>Bacteria</taxon>
        <taxon>Pseudomonadati</taxon>
        <taxon>Bacteroidota</taxon>
        <taxon>Cytophagia</taxon>
        <taxon>Cytophagales</taxon>
        <taxon>Chryseotaleaceae</taxon>
        <taxon>Dawidia</taxon>
    </lineage>
</organism>
<dbReference type="EMBL" id="JAHESE010000018">
    <property type="protein sequence ID" value="MBT1709954.1"/>
    <property type="molecule type" value="Genomic_DNA"/>
</dbReference>
<gene>
    <name evidence="2" type="ORF">KK062_17040</name>
</gene>
<name>A0AAP2E1T9_9BACT</name>
<keyword evidence="3" id="KW-1185">Reference proteome</keyword>
<dbReference type="AlphaFoldDB" id="A0AAP2E1T9"/>
<comment type="caution">
    <text evidence="2">The sequence shown here is derived from an EMBL/GenBank/DDBJ whole genome shotgun (WGS) entry which is preliminary data.</text>
</comment>
<dbReference type="Gene3D" id="3.40.1580.10">
    <property type="entry name" value="SMI1/KNR4-like"/>
    <property type="match status" value="1"/>
</dbReference>
<dbReference type="SMART" id="SM00860">
    <property type="entry name" value="SMI1_KNR4"/>
    <property type="match status" value="1"/>
</dbReference>
<reference evidence="2 3" key="1">
    <citation type="submission" date="2021-05" db="EMBL/GenBank/DDBJ databases">
        <title>A Polyphasic approach of four new species of the genus Ohtaekwangia: Ohtaekwangia histidinii sp. nov., Ohtaekwangia cretensis sp. nov., Ohtaekwangia indiensis sp. nov., Ohtaekwangia reichenbachii sp. nov. from diverse environment.</title>
        <authorList>
            <person name="Octaviana S."/>
        </authorList>
    </citation>
    <scope>NUCLEOTIDE SEQUENCE [LARGE SCALE GENOMIC DNA]</scope>
    <source>
        <strain evidence="2 3">PWU5</strain>
    </source>
</reference>
<dbReference type="Pfam" id="PF09346">
    <property type="entry name" value="SMI1_KNR4"/>
    <property type="match status" value="1"/>
</dbReference>
<evidence type="ECO:0000313" key="3">
    <source>
        <dbReference type="Proteomes" id="UP001319080"/>
    </source>
</evidence>
<sequence>MKYLNFIDPSKIKAAEGCLAAEIAALEHTLNTSFPDSFREYLFLMGRKTVLFSEYHHHGFDELEYIRNLFFDWVNKYKEEGSLESELDHAIPFLKFQDTFLYVLPGLSDSGIYAMDINDRPTVAVLNVSFADFLQGEYNKFLTRGLG</sequence>
<proteinExistence type="predicted"/>
<dbReference type="InterPro" id="IPR018958">
    <property type="entry name" value="Knr4/Smi1-like_dom"/>
</dbReference>
<protein>
    <submittedName>
        <fullName evidence="2">SMI1/KNR4 family protein</fullName>
    </submittedName>
</protein>
<accession>A0AAP2E1T9</accession>
<dbReference type="Proteomes" id="UP001319080">
    <property type="component" value="Unassembled WGS sequence"/>
</dbReference>